<keyword evidence="2" id="KW-0479">Metal-binding</keyword>
<gene>
    <name evidence="7" type="ORF">GCM10009422_01090</name>
</gene>
<dbReference type="Gene3D" id="3.60.15.10">
    <property type="entry name" value="Ribonuclease Z/Hydroxyacylglutathione hydrolase-like"/>
    <property type="match status" value="1"/>
</dbReference>
<dbReference type="PANTHER" id="PTHR42978">
    <property type="entry name" value="QUORUM-QUENCHING LACTONASE YTNP-RELATED-RELATED"/>
    <property type="match status" value="1"/>
</dbReference>
<comment type="similarity">
    <text evidence="1">Belongs to the metallo-beta-lactamase superfamily.</text>
</comment>
<organism evidence="7 8">
    <name type="scientific">Brevundimonas kwangchunensis</name>
    <dbReference type="NCBI Taxonomy" id="322163"/>
    <lineage>
        <taxon>Bacteria</taxon>
        <taxon>Pseudomonadati</taxon>
        <taxon>Pseudomonadota</taxon>
        <taxon>Alphaproteobacteria</taxon>
        <taxon>Caulobacterales</taxon>
        <taxon>Caulobacteraceae</taxon>
        <taxon>Brevundimonas</taxon>
    </lineage>
</organism>
<dbReference type="CDD" id="cd07720">
    <property type="entry name" value="OPHC2-like_MBL-fold"/>
    <property type="match status" value="1"/>
</dbReference>
<accession>A0ABN1GEU3</accession>
<reference evidence="7 8" key="1">
    <citation type="journal article" date="2019" name="Int. J. Syst. Evol. Microbiol.">
        <title>The Global Catalogue of Microorganisms (GCM) 10K type strain sequencing project: providing services to taxonomists for standard genome sequencing and annotation.</title>
        <authorList>
            <consortium name="The Broad Institute Genomics Platform"/>
            <consortium name="The Broad Institute Genome Sequencing Center for Infectious Disease"/>
            <person name="Wu L."/>
            <person name="Ma J."/>
        </authorList>
    </citation>
    <scope>NUCLEOTIDE SEQUENCE [LARGE SCALE GENOMIC DNA]</scope>
    <source>
        <strain evidence="7 8">JCM 12928</strain>
    </source>
</reference>
<dbReference type="InterPro" id="IPR036866">
    <property type="entry name" value="RibonucZ/Hydroxyglut_hydro"/>
</dbReference>
<keyword evidence="3" id="KW-0378">Hydrolase</keyword>
<comment type="caution">
    <text evidence="7">The sequence shown here is derived from an EMBL/GenBank/DDBJ whole genome shotgun (WGS) entry which is preliminary data.</text>
</comment>
<feature type="signal peptide" evidence="5">
    <location>
        <begin position="1"/>
        <end position="20"/>
    </location>
</feature>
<evidence type="ECO:0000313" key="7">
    <source>
        <dbReference type="EMBL" id="GAA0610068.1"/>
    </source>
</evidence>
<evidence type="ECO:0000256" key="1">
    <source>
        <dbReference type="ARBA" id="ARBA00007749"/>
    </source>
</evidence>
<keyword evidence="5" id="KW-0732">Signal</keyword>
<dbReference type="SMART" id="SM00849">
    <property type="entry name" value="Lactamase_B"/>
    <property type="match status" value="1"/>
</dbReference>
<dbReference type="InterPro" id="IPR001279">
    <property type="entry name" value="Metallo-B-lactamas"/>
</dbReference>
<dbReference type="InterPro" id="IPR051013">
    <property type="entry name" value="MBL_superfamily_lactonases"/>
</dbReference>
<dbReference type="Pfam" id="PF00753">
    <property type="entry name" value="Lactamase_B"/>
    <property type="match status" value="1"/>
</dbReference>
<evidence type="ECO:0000256" key="5">
    <source>
        <dbReference type="SAM" id="SignalP"/>
    </source>
</evidence>
<sequence>MNVHARLAAASLMLMTLAAACSPQTEKTAETAPAAPAAAPISDTHAFRIGQVEAVALRDGTIVLTNAEEQSPWSAVSDVATVLTANGVTDNRIHLSVQPLLVKDGERVVLIDTGAGGQMGTENKLPASLAAAGVQPAQVTDILISHAHGDHVGGLVANGALVYPNATVRMTAAEWAAMQGENELQPIVRLIRPKVETFEPGASISPAITALPLPGHTAGHTGYEIANGGARLIYVGDALHSSLISVQRPELVNRWDLDSATAIATRQALLERGASQNLLFYGVHFPFPGLGRIQRRDDGFVWAPQP</sequence>
<dbReference type="Proteomes" id="UP001501352">
    <property type="component" value="Unassembled WGS sequence"/>
</dbReference>
<feature type="domain" description="Metallo-beta-lactamase" evidence="6">
    <location>
        <begin position="96"/>
        <end position="284"/>
    </location>
</feature>
<protein>
    <submittedName>
        <fullName evidence="7">MBL fold metallo-hydrolase</fullName>
    </submittedName>
</protein>
<feature type="chain" id="PRO_5047244348" evidence="5">
    <location>
        <begin position="21"/>
        <end position="306"/>
    </location>
</feature>
<evidence type="ECO:0000256" key="4">
    <source>
        <dbReference type="ARBA" id="ARBA00022833"/>
    </source>
</evidence>
<keyword evidence="8" id="KW-1185">Reference proteome</keyword>
<evidence type="ECO:0000259" key="6">
    <source>
        <dbReference type="SMART" id="SM00849"/>
    </source>
</evidence>
<dbReference type="SUPFAM" id="SSF56281">
    <property type="entry name" value="Metallo-hydrolase/oxidoreductase"/>
    <property type="match status" value="1"/>
</dbReference>
<evidence type="ECO:0000256" key="2">
    <source>
        <dbReference type="ARBA" id="ARBA00022723"/>
    </source>
</evidence>
<keyword evidence="4" id="KW-0862">Zinc</keyword>
<name>A0ABN1GEU3_9CAUL</name>
<proteinExistence type="inferred from homology"/>
<dbReference type="PANTHER" id="PTHR42978:SF6">
    <property type="entry name" value="QUORUM-QUENCHING LACTONASE YTNP-RELATED"/>
    <property type="match status" value="1"/>
</dbReference>
<dbReference type="PROSITE" id="PS51257">
    <property type="entry name" value="PROKAR_LIPOPROTEIN"/>
    <property type="match status" value="1"/>
</dbReference>
<evidence type="ECO:0000256" key="3">
    <source>
        <dbReference type="ARBA" id="ARBA00022801"/>
    </source>
</evidence>
<dbReference type="EMBL" id="BAAAGA010000001">
    <property type="protein sequence ID" value="GAA0610068.1"/>
    <property type="molecule type" value="Genomic_DNA"/>
</dbReference>
<evidence type="ECO:0000313" key="8">
    <source>
        <dbReference type="Proteomes" id="UP001501352"/>
    </source>
</evidence>
<dbReference type="RefSeq" id="WP_343788738.1">
    <property type="nucleotide sequence ID" value="NZ_BAAAGA010000001.1"/>
</dbReference>